<keyword evidence="1" id="KW-1133">Transmembrane helix</keyword>
<evidence type="ECO:0008006" key="4">
    <source>
        <dbReference type="Google" id="ProtNLM"/>
    </source>
</evidence>
<keyword evidence="1" id="KW-0472">Membrane</keyword>
<dbReference type="Proteomes" id="UP000184368">
    <property type="component" value="Unassembled WGS sequence"/>
</dbReference>
<dbReference type="EMBL" id="FQUO01000013">
    <property type="protein sequence ID" value="SHF88078.1"/>
    <property type="molecule type" value="Genomic_DNA"/>
</dbReference>
<reference evidence="2 3" key="1">
    <citation type="submission" date="2016-11" db="EMBL/GenBank/DDBJ databases">
        <authorList>
            <person name="Jaros S."/>
            <person name="Januszkiewicz K."/>
            <person name="Wedrychowicz H."/>
        </authorList>
    </citation>
    <scope>NUCLEOTIDE SEQUENCE [LARGE SCALE GENOMIC DNA]</scope>
    <source>
        <strain evidence="2 3">DSM 26897</strain>
    </source>
</reference>
<keyword evidence="3" id="KW-1185">Reference proteome</keyword>
<sequence length="561" mass="63128">MQVKGTKRRWVRIMAGAVAGAILLAAIAVYFANQFVTPLLRSRLHTLIIQGSDSLYRYKLGKLDANFFGGNVAVENLQIRVDSNRYRQLRAAQALPPLTMQLDLQRGYIKGLSVFRFLLGKQIRVSEIGSLEANVRLSRHVRPQEAPRNNLPLWKAIQPSIKSIHIDRINLDGVKLLYRNADTSESVKLQFDRCEARFEDIRIDSAAAADTARLGFARYVTLNFHDLKFRTPDSSYKMKAESIIYSSKNRYLELSEFKLQPTLEQEDFYKGINQGLSRYEVEFKKAWFTNLRLDQFINNNIILADSGVMLQPELKIYADRTQQGAYHSKYGAYPHQKLLTAAVAIDVKGLRFTDAAVLYTERGAKSGQEGTIDLTGMQVHAGNITNLPAVIRQNSVCTATMQARIFETCPIQARFQFFLDSAEGEFAVVGKAQNISAAQLNKVAVPLGNAELKTGTIQSIDFNIRGDNYNGRGIVNMRYQNLTVALRKVDEETGAITTQKFLSKLLNRFTLHADNPGPNGVVRPGREVVYARPSTKSFFATIWKTIFKGMQDVMLKSGVYE</sequence>
<evidence type="ECO:0000313" key="2">
    <source>
        <dbReference type="EMBL" id="SHF88078.1"/>
    </source>
</evidence>
<evidence type="ECO:0000256" key="1">
    <source>
        <dbReference type="SAM" id="Phobius"/>
    </source>
</evidence>
<evidence type="ECO:0000313" key="3">
    <source>
        <dbReference type="Proteomes" id="UP000184368"/>
    </source>
</evidence>
<proteinExistence type="predicted"/>
<dbReference type="OrthoDB" id="814802at2"/>
<dbReference type="AlphaFoldDB" id="A0A1M5F9J6"/>
<name>A0A1M5F9J6_9BACT</name>
<organism evidence="2 3">
    <name type="scientific">Cnuella takakiae</name>
    <dbReference type="NCBI Taxonomy" id="1302690"/>
    <lineage>
        <taxon>Bacteria</taxon>
        <taxon>Pseudomonadati</taxon>
        <taxon>Bacteroidota</taxon>
        <taxon>Chitinophagia</taxon>
        <taxon>Chitinophagales</taxon>
        <taxon>Chitinophagaceae</taxon>
        <taxon>Cnuella</taxon>
    </lineage>
</organism>
<feature type="transmembrane region" description="Helical" evidence="1">
    <location>
        <begin position="12"/>
        <end position="32"/>
    </location>
</feature>
<protein>
    <recommendedName>
        <fullName evidence="4">AsmA-like C-terminal region</fullName>
    </recommendedName>
</protein>
<accession>A0A1M5F9J6</accession>
<keyword evidence="1" id="KW-0812">Transmembrane</keyword>
<dbReference type="RefSeq" id="WP_073045363.1">
    <property type="nucleotide sequence ID" value="NZ_FQUO01000013.1"/>
</dbReference>
<dbReference type="STRING" id="1302690.BUE76_03235"/>
<gene>
    <name evidence="2" type="ORF">SAMN05444008_11396</name>
</gene>